<dbReference type="SUPFAM" id="SSF51445">
    <property type="entry name" value="(Trans)glycosidases"/>
    <property type="match status" value="1"/>
</dbReference>
<dbReference type="AlphaFoldDB" id="A0A1G8M7X0"/>
<name>A0A1G8M7X0_9BACI</name>
<dbReference type="Proteomes" id="UP000198853">
    <property type="component" value="Unassembled WGS sequence"/>
</dbReference>
<organism evidence="4 5">
    <name type="scientific">Natribacillus halophilus</name>
    <dbReference type="NCBI Taxonomy" id="549003"/>
    <lineage>
        <taxon>Bacteria</taxon>
        <taxon>Bacillati</taxon>
        <taxon>Bacillota</taxon>
        <taxon>Bacilli</taxon>
        <taxon>Bacillales</taxon>
        <taxon>Bacillaceae</taxon>
        <taxon>Natribacillus</taxon>
    </lineage>
</organism>
<sequence>MRKKLFVFLLGGMLIFSSYSPAVMAAADDDDDDTGDEEENDEEEENGGDEEALFDVSDDDLLAMPRLIPDRFTYDSGVEIEYPEDGVKGIFSTAHSMGGDNAEDLFGLVNDTSLNSIVVDVKDDHGFVTYETDSDDERVQANTNEIIDDMDGMMDTFEENDIYPIARIVVFKDTELAEEEPELSFLDNGSVWSNNSGESFVNPFVEEVWEYNVEVAKEAARAGFKEIQLDYIRFPEGFENRDEDLEYSEGDYAESGEDNVQNRVAAVTDFVEYAREELRPYGVKLSADIFGYAATVDETPGIGQNFTEIAENVDIMSSMIYPSHWTPHFGIDQPDLEPYNIIDEYSQLENELMDDMEDPPISRPWLQDFTASYLPDGDWMEYGADEVEAQIQALYDNDIYEFLLWDAANNYSEGVDYELDAEQDIVGED</sequence>
<dbReference type="Pfam" id="PF13200">
    <property type="entry name" value="DUF4015"/>
    <property type="match status" value="1"/>
</dbReference>
<dbReference type="InterPro" id="IPR017853">
    <property type="entry name" value="GH"/>
</dbReference>
<dbReference type="InterPro" id="IPR025275">
    <property type="entry name" value="DUF4015"/>
</dbReference>
<dbReference type="EMBL" id="FNEN01000004">
    <property type="protein sequence ID" value="SDI64079.1"/>
    <property type="molecule type" value="Genomic_DNA"/>
</dbReference>
<gene>
    <name evidence="4" type="ORF">SAMN04488123_10423</name>
</gene>
<evidence type="ECO:0000256" key="2">
    <source>
        <dbReference type="SAM" id="SignalP"/>
    </source>
</evidence>
<keyword evidence="5" id="KW-1185">Reference proteome</keyword>
<feature type="region of interest" description="Disordered" evidence="1">
    <location>
        <begin position="26"/>
        <end position="52"/>
    </location>
</feature>
<reference evidence="4 5" key="1">
    <citation type="submission" date="2016-10" db="EMBL/GenBank/DDBJ databases">
        <authorList>
            <person name="de Groot N.N."/>
        </authorList>
    </citation>
    <scope>NUCLEOTIDE SEQUENCE [LARGE SCALE GENOMIC DNA]</scope>
    <source>
        <strain evidence="4 5">DSM 21771</strain>
    </source>
</reference>
<evidence type="ECO:0000313" key="5">
    <source>
        <dbReference type="Proteomes" id="UP000198853"/>
    </source>
</evidence>
<protein>
    <recommendedName>
        <fullName evidence="3">DUF4015 domain-containing protein</fullName>
    </recommendedName>
</protein>
<evidence type="ECO:0000259" key="3">
    <source>
        <dbReference type="Pfam" id="PF13200"/>
    </source>
</evidence>
<proteinExistence type="predicted"/>
<accession>A0A1G8M7X0</accession>
<feature type="compositionally biased region" description="Acidic residues" evidence="1">
    <location>
        <begin position="27"/>
        <end position="52"/>
    </location>
</feature>
<dbReference type="RefSeq" id="WP_245723077.1">
    <property type="nucleotide sequence ID" value="NZ_FNEN01000004.1"/>
</dbReference>
<feature type="signal peptide" evidence="2">
    <location>
        <begin position="1"/>
        <end position="25"/>
    </location>
</feature>
<feature type="domain" description="DUF4015" evidence="3">
    <location>
        <begin position="89"/>
        <end position="411"/>
    </location>
</feature>
<evidence type="ECO:0000256" key="1">
    <source>
        <dbReference type="SAM" id="MobiDB-lite"/>
    </source>
</evidence>
<dbReference type="Gene3D" id="3.20.20.80">
    <property type="entry name" value="Glycosidases"/>
    <property type="match status" value="1"/>
</dbReference>
<keyword evidence="2" id="KW-0732">Signal</keyword>
<feature type="chain" id="PRO_5038729709" description="DUF4015 domain-containing protein" evidence="2">
    <location>
        <begin position="26"/>
        <end position="429"/>
    </location>
</feature>
<evidence type="ECO:0000313" key="4">
    <source>
        <dbReference type="EMBL" id="SDI64079.1"/>
    </source>
</evidence>